<dbReference type="EMBL" id="LGCN01000195">
    <property type="protein sequence ID" value="KOT37821.1"/>
    <property type="molecule type" value="Genomic_DNA"/>
</dbReference>
<dbReference type="OrthoDB" id="3212118at2"/>
<comment type="caution">
    <text evidence="1">The sequence shown here is derived from an EMBL/GenBank/DDBJ whole genome shotgun (WGS) entry which is preliminary data.</text>
</comment>
<dbReference type="InterPro" id="IPR012349">
    <property type="entry name" value="Split_barrel_FMN-bd"/>
</dbReference>
<keyword evidence="2" id="KW-1185">Reference proteome</keyword>
<reference evidence="1 2" key="1">
    <citation type="submission" date="2015-07" db="EMBL/GenBank/DDBJ databases">
        <authorList>
            <person name="Noorani M."/>
        </authorList>
    </citation>
    <scope>NUCLEOTIDE SEQUENCE [LARGE SCALE GENOMIC DNA]</scope>
    <source>
        <strain evidence="1 2">NRRL B-24567</strain>
    </source>
</reference>
<dbReference type="SUPFAM" id="SSF50475">
    <property type="entry name" value="FMN-binding split barrel"/>
    <property type="match status" value="1"/>
</dbReference>
<dbReference type="AlphaFoldDB" id="A0A0M8QL43"/>
<gene>
    <name evidence="1" type="ORF">ADK41_17550</name>
</gene>
<proteinExistence type="predicted"/>
<dbReference type="RefSeq" id="WP_030830179.1">
    <property type="nucleotide sequence ID" value="NZ_LGCN01000195.1"/>
</dbReference>
<organism evidence="1 2">
    <name type="scientific">Streptomyces caelestis</name>
    <dbReference type="NCBI Taxonomy" id="36816"/>
    <lineage>
        <taxon>Bacteria</taxon>
        <taxon>Bacillati</taxon>
        <taxon>Actinomycetota</taxon>
        <taxon>Actinomycetes</taxon>
        <taxon>Kitasatosporales</taxon>
        <taxon>Streptomycetaceae</taxon>
        <taxon>Streptomyces</taxon>
    </lineage>
</organism>
<protein>
    <submittedName>
        <fullName evidence="1">Pyridoxamine 5'-phosphate oxidase</fullName>
    </submittedName>
</protein>
<dbReference type="Gene3D" id="2.30.110.10">
    <property type="entry name" value="Electron Transport, Fmn-binding Protein, Chain A"/>
    <property type="match status" value="1"/>
</dbReference>
<sequence length="149" mass="15764">MYPDDGFRELGRQECLRLMAGVPVGRIVFTRRALPAVLPVNFRLDADGAVLLRTAAGSELVRAVDGAVVAFEADDVDAARHSGWSVVVTGPAAVVTDPAEHRRLARTGPVSWAPSAREVFVRVEAELVTGRELVGGRSLYGASLAVADG</sequence>
<evidence type="ECO:0000313" key="2">
    <source>
        <dbReference type="Proteomes" id="UP000037773"/>
    </source>
</evidence>
<dbReference type="Proteomes" id="UP000037773">
    <property type="component" value="Unassembled WGS sequence"/>
</dbReference>
<dbReference type="InterPro" id="IPR024747">
    <property type="entry name" value="Pyridox_Oxase-rel"/>
</dbReference>
<dbReference type="Pfam" id="PF12900">
    <property type="entry name" value="Pyridox_ox_2"/>
    <property type="match status" value="1"/>
</dbReference>
<name>A0A0M8QL43_9ACTN</name>
<evidence type="ECO:0000313" key="1">
    <source>
        <dbReference type="EMBL" id="KOT37821.1"/>
    </source>
</evidence>
<dbReference type="PATRIC" id="fig|36816.3.peg.3803"/>
<accession>A0A0M8QL43</accession>